<reference evidence="2 3" key="1">
    <citation type="submission" date="2019-04" db="EMBL/GenBank/DDBJ databases">
        <title>An improved genome assembly and genetic linkage map for asparagus bean, Vigna unguiculata ssp. sesquipedialis.</title>
        <authorList>
            <person name="Xia Q."/>
            <person name="Zhang R."/>
            <person name="Dong Y."/>
        </authorList>
    </citation>
    <scope>NUCLEOTIDE SEQUENCE [LARGE SCALE GENOMIC DNA]</scope>
    <source>
        <tissue evidence="2">Leaf</tissue>
    </source>
</reference>
<protein>
    <submittedName>
        <fullName evidence="2">Uncharacterized protein</fullName>
    </submittedName>
</protein>
<evidence type="ECO:0000313" key="3">
    <source>
        <dbReference type="Proteomes" id="UP000501690"/>
    </source>
</evidence>
<accession>A0A4D6NAT1</accession>
<dbReference type="EMBL" id="CP039354">
    <property type="protein sequence ID" value="QCE10418.1"/>
    <property type="molecule type" value="Genomic_DNA"/>
</dbReference>
<name>A0A4D6NAT1_VIGUN</name>
<dbReference type="AlphaFoldDB" id="A0A4D6NAT1"/>
<dbReference type="Proteomes" id="UP000501690">
    <property type="component" value="Linkage Group LG10"/>
</dbReference>
<gene>
    <name evidence="2" type="ORF">DEO72_LG10g1648</name>
</gene>
<feature type="region of interest" description="Disordered" evidence="1">
    <location>
        <begin position="138"/>
        <end position="159"/>
    </location>
</feature>
<organism evidence="2 3">
    <name type="scientific">Vigna unguiculata</name>
    <name type="common">Cowpea</name>
    <dbReference type="NCBI Taxonomy" id="3917"/>
    <lineage>
        <taxon>Eukaryota</taxon>
        <taxon>Viridiplantae</taxon>
        <taxon>Streptophyta</taxon>
        <taxon>Embryophyta</taxon>
        <taxon>Tracheophyta</taxon>
        <taxon>Spermatophyta</taxon>
        <taxon>Magnoliopsida</taxon>
        <taxon>eudicotyledons</taxon>
        <taxon>Gunneridae</taxon>
        <taxon>Pentapetalae</taxon>
        <taxon>rosids</taxon>
        <taxon>fabids</taxon>
        <taxon>Fabales</taxon>
        <taxon>Fabaceae</taxon>
        <taxon>Papilionoideae</taxon>
        <taxon>50 kb inversion clade</taxon>
        <taxon>NPAAA clade</taxon>
        <taxon>indigoferoid/millettioid clade</taxon>
        <taxon>Phaseoleae</taxon>
        <taxon>Vigna</taxon>
    </lineage>
</organism>
<evidence type="ECO:0000256" key="1">
    <source>
        <dbReference type="SAM" id="MobiDB-lite"/>
    </source>
</evidence>
<sequence length="159" mass="16938">MATASARVVTGDVCFATWWLRGKGFVAVVASSRDGGGDSGSSAMCSVLHTRVSHLHFAGFGFLQVVHTIPGDFGCVFTVVANMVAADFDGGVTVTEGTCGTMLLYGFGSRDPRQKNESMASVLETRGQKSPILVSPQYASVLEPRQNTKNNRNQKPLLH</sequence>
<keyword evidence="3" id="KW-1185">Reference proteome</keyword>
<evidence type="ECO:0000313" key="2">
    <source>
        <dbReference type="EMBL" id="QCE10418.1"/>
    </source>
</evidence>
<feature type="compositionally biased region" description="Polar residues" evidence="1">
    <location>
        <begin position="145"/>
        <end position="159"/>
    </location>
</feature>
<proteinExistence type="predicted"/>